<evidence type="ECO:0000313" key="13">
    <source>
        <dbReference type="Proteomes" id="UP000057938"/>
    </source>
</evidence>
<dbReference type="PANTHER" id="PTHR43773">
    <property type="entry name" value="MAGNESIUM TRANSPORTER MGTE"/>
    <property type="match status" value="1"/>
</dbReference>
<dbReference type="Gene3D" id="3.10.580.10">
    <property type="entry name" value="CBS-domain"/>
    <property type="match status" value="1"/>
</dbReference>
<keyword evidence="3 9" id="KW-0813">Transport</keyword>
<dbReference type="Pfam" id="PF03448">
    <property type="entry name" value="MgtE_N"/>
    <property type="match status" value="1"/>
</dbReference>
<evidence type="ECO:0000256" key="8">
    <source>
        <dbReference type="PROSITE-ProRule" id="PRU00703"/>
    </source>
</evidence>
<comment type="function">
    <text evidence="9">Acts as a magnesium transporter.</text>
</comment>
<accession>A0A0M5KZL4</accession>
<evidence type="ECO:0000256" key="5">
    <source>
        <dbReference type="ARBA" id="ARBA00022842"/>
    </source>
</evidence>
<evidence type="ECO:0000256" key="4">
    <source>
        <dbReference type="ARBA" id="ARBA00022692"/>
    </source>
</evidence>
<dbReference type="KEGG" id="aep:AMC99_01620"/>
<dbReference type="Proteomes" id="UP000057938">
    <property type="component" value="Chromosome"/>
</dbReference>
<dbReference type="SUPFAM" id="SSF54631">
    <property type="entry name" value="CBS-domain pair"/>
    <property type="match status" value="1"/>
</dbReference>
<dbReference type="Pfam" id="PF01769">
    <property type="entry name" value="MgtE"/>
    <property type="match status" value="1"/>
</dbReference>
<dbReference type="InterPro" id="IPR006668">
    <property type="entry name" value="Mg_transptr_MgtE_intracell_dom"/>
</dbReference>
<protein>
    <recommendedName>
        <fullName evidence="9">Magnesium transporter MgtE</fullName>
    </recommendedName>
</protein>
<evidence type="ECO:0000313" key="12">
    <source>
        <dbReference type="EMBL" id="ALE16911.1"/>
    </source>
</evidence>
<organism evidence="12 13">
    <name type="scientific">Altererythrobacter epoxidivorans</name>
    <dbReference type="NCBI Taxonomy" id="361183"/>
    <lineage>
        <taxon>Bacteria</taxon>
        <taxon>Pseudomonadati</taxon>
        <taxon>Pseudomonadota</taxon>
        <taxon>Alphaproteobacteria</taxon>
        <taxon>Sphingomonadales</taxon>
        <taxon>Erythrobacteraceae</taxon>
        <taxon>Altererythrobacter</taxon>
    </lineage>
</organism>
<dbReference type="InterPro" id="IPR006667">
    <property type="entry name" value="SLC41_membr_dom"/>
</dbReference>
<dbReference type="AlphaFoldDB" id="A0A0M5KZL4"/>
<comment type="subcellular location">
    <subcellularLocation>
        <location evidence="9">Cell membrane</location>
        <topology evidence="9">Multi-pass membrane protein</topology>
    </subcellularLocation>
    <subcellularLocation>
        <location evidence="1">Membrane</location>
        <topology evidence="1">Multi-pass membrane protein</topology>
    </subcellularLocation>
</comment>
<evidence type="ECO:0000256" key="6">
    <source>
        <dbReference type="ARBA" id="ARBA00022989"/>
    </source>
</evidence>
<dbReference type="Gene3D" id="1.25.60.10">
    <property type="entry name" value="MgtE N-terminal domain-like"/>
    <property type="match status" value="1"/>
</dbReference>
<evidence type="ECO:0000256" key="3">
    <source>
        <dbReference type="ARBA" id="ARBA00022448"/>
    </source>
</evidence>
<dbReference type="GO" id="GO:0046872">
    <property type="term" value="F:metal ion binding"/>
    <property type="evidence" value="ECO:0007669"/>
    <property type="project" value="UniProtKB-KW"/>
</dbReference>
<dbReference type="InterPro" id="IPR038076">
    <property type="entry name" value="MgtE_N_sf"/>
</dbReference>
<keyword evidence="9" id="KW-0479">Metal-binding</keyword>
<dbReference type="InterPro" id="IPR006669">
    <property type="entry name" value="MgtE_transporter"/>
</dbReference>
<dbReference type="GO" id="GO:0015095">
    <property type="term" value="F:magnesium ion transmembrane transporter activity"/>
    <property type="evidence" value="ECO:0007669"/>
    <property type="project" value="UniProtKB-UniRule"/>
</dbReference>
<dbReference type="InterPro" id="IPR036739">
    <property type="entry name" value="SLC41_membr_dom_sf"/>
</dbReference>
<reference evidence="12 13" key="1">
    <citation type="submission" date="2015-09" db="EMBL/GenBank/DDBJ databases">
        <title>Complete genome sequence of a benzo[a]pyrene-degrading bacterium Altererythrobacter epoxidivorans CGMCC 1.7731T.</title>
        <authorList>
            <person name="Li Z."/>
            <person name="Cheng H."/>
            <person name="Huo Y."/>
            <person name="Xu X."/>
        </authorList>
    </citation>
    <scope>NUCLEOTIDE SEQUENCE [LARGE SCALE GENOMIC DNA]</scope>
    <source>
        <strain evidence="12 13">CGMCC 1.7731</strain>
    </source>
</reference>
<feature type="transmembrane region" description="Helical" evidence="9">
    <location>
        <begin position="322"/>
        <end position="344"/>
    </location>
</feature>
<keyword evidence="13" id="KW-1185">Reference proteome</keyword>
<feature type="region of interest" description="Disordered" evidence="10">
    <location>
        <begin position="1"/>
        <end position="41"/>
    </location>
</feature>
<dbReference type="InterPro" id="IPR000644">
    <property type="entry name" value="CBS_dom"/>
</dbReference>
<feature type="transmembrane region" description="Helical" evidence="9">
    <location>
        <begin position="422"/>
        <end position="446"/>
    </location>
</feature>
<dbReference type="PATRIC" id="fig|361183.4.peg.1592"/>
<evidence type="ECO:0000256" key="7">
    <source>
        <dbReference type="ARBA" id="ARBA00023136"/>
    </source>
</evidence>
<evidence type="ECO:0000256" key="1">
    <source>
        <dbReference type="ARBA" id="ARBA00004141"/>
    </source>
</evidence>
<dbReference type="PROSITE" id="PS51371">
    <property type="entry name" value="CBS"/>
    <property type="match status" value="1"/>
</dbReference>
<dbReference type="GO" id="GO:0005886">
    <property type="term" value="C:plasma membrane"/>
    <property type="evidence" value="ECO:0007669"/>
    <property type="project" value="UniProtKB-SubCell"/>
</dbReference>
<evidence type="ECO:0000256" key="2">
    <source>
        <dbReference type="ARBA" id="ARBA00009749"/>
    </source>
</evidence>
<dbReference type="OrthoDB" id="9790355at2"/>
<comment type="similarity">
    <text evidence="2 9">Belongs to the SLC41A transporter family.</text>
</comment>
<keyword evidence="4 9" id="KW-0812">Transmembrane</keyword>
<comment type="subunit">
    <text evidence="9">Homodimer.</text>
</comment>
<dbReference type="STRING" id="361183.AMC99_01620"/>
<keyword evidence="7 9" id="KW-0472">Membrane</keyword>
<evidence type="ECO:0000259" key="11">
    <source>
        <dbReference type="PROSITE" id="PS51371"/>
    </source>
</evidence>
<dbReference type="CDD" id="cd04606">
    <property type="entry name" value="CBS_pair_Mg_transporter"/>
    <property type="match status" value="1"/>
</dbReference>
<feature type="transmembrane region" description="Helical" evidence="9">
    <location>
        <begin position="350"/>
        <end position="376"/>
    </location>
</feature>
<dbReference type="EMBL" id="CP012669">
    <property type="protein sequence ID" value="ALE16911.1"/>
    <property type="molecule type" value="Genomic_DNA"/>
</dbReference>
<keyword evidence="9" id="KW-1003">Cell membrane</keyword>
<gene>
    <name evidence="12" type="ORF">AMC99_01620</name>
</gene>
<feature type="compositionally biased region" description="Basic and acidic residues" evidence="10">
    <location>
        <begin position="22"/>
        <end position="41"/>
    </location>
</feature>
<dbReference type="SUPFAM" id="SSF158791">
    <property type="entry name" value="MgtE N-terminal domain-like"/>
    <property type="match status" value="1"/>
</dbReference>
<feature type="transmembrane region" description="Helical" evidence="9">
    <location>
        <begin position="458"/>
        <end position="483"/>
    </location>
</feature>
<dbReference type="InterPro" id="IPR046342">
    <property type="entry name" value="CBS_dom_sf"/>
</dbReference>
<keyword evidence="6 9" id="KW-1133">Transmembrane helix</keyword>
<dbReference type="Pfam" id="PF00571">
    <property type="entry name" value="CBS"/>
    <property type="match status" value="1"/>
</dbReference>
<feature type="domain" description="CBS" evidence="11">
    <location>
        <begin position="239"/>
        <end position="297"/>
    </location>
</feature>
<dbReference type="SUPFAM" id="SSF161093">
    <property type="entry name" value="MgtE membrane domain-like"/>
    <property type="match status" value="1"/>
</dbReference>
<keyword evidence="8" id="KW-0129">CBS domain</keyword>
<proteinExistence type="inferred from homology"/>
<feature type="transmembrane region" description="Helical" evidence="9">
    <location>
        <begin position="397"/>
        <end position="416"/>
    </location>
</feature>
<evidence type="ECO:0000256" key="9">
    <source>
        <dbReference type="RuleBase" id="RU362011"/>
    </source>
</evidence>
<name>A0A0M5KZL4_9SPHN</name>
<sequence>MTEPIHDEDLLEVQAADIPAEDGPHPDDRIDDERHDEENRLKPEYLRAVRDALEEGEKGEVYDLVEPLHPADIADLLELLDREDRALLAAAITDLMSSEVIAELNDHVREDMMEALAPEAVATIVEQLETDDAVQLIEDLDEDDQQAVLAEMEAEDRIAIESALAYPEETAGRLMNRDFVAVPEHMTVGGLIDYLREEGDLTHDFFEVFVVDHMHHPVGTCALSWILTAPRNVALTDVMKRDQTLIPVTMDQEEVALMFQKYGLISAAVTDDDGRLVGQMTVDDVVHIISEEAGEDVLLLSGAGDGDINEPIREAYVSRVRWLIANLGTALVASLIIAMFGAAIEKLVALAVLMPIVASIGGNAGTQTMAVSVRAIATNQLTRANTWRIVWREMRVALLNGATVAVLIGIATSLIFNPMLGGVIATAMIINIAVAGLAGVLVPVIFERLDQDPAVASSVFVTMITDSMGFFAFLGLAVASGLVSAA</sequence>
<dbReference type="NCBIfam" id="TIGR00400">
    <property type="entry name" value="mgtE"/>
    <property type="match status" value="1"/>
</dbReference>
<dbReference type="PANTHER" id="PTHR43773:SF1">
    <property type="entry name" value="MAGNESIUM TRANSPORTER MGTE"/>
    <property type="match status" value="1"/>
</dbReference>
<dbReference type="SMART" id="SM00924">
    <property type="entry name" value="MgtE_N"/>
    <property type="match status" value="1"/>
</dbReference>
<dbReference type="RefSeq" id="WP_061925101.1">
    <property type="nucleotide sequence ID" value="NZ_CP012669.1"/>
</dbReference>
<evidence type="ECO:0000256" key="10">
    <source>
        <dbReference type="SAM" id="MobiDB-lite"/>
    </source>
</evidence>
<dbReference type="Gene3D" id="1.10.357.20">
    <property type="entry name" value="SLC41 divalent cation transporters, integral membrane domain"/>
    <property type="match status" value="1"/>
</dbReference>
<keyword evidence="5 9" id="KW-0460">Magnesium</keyword>